<dbReference type="EMBL" id="JADJZA010000006">
    <property type="protein sequence ID" value="MBK9297160.1"/>
    <property type="molecule type" value="Genomic_DNA"/>
</dbReference>
<protein>
    <submittedName>
        <fullName evidence="2">Uncharacterized protein</fullName>
    </submittedName>
</protein>
<organism evidence="2 3">
    <name type="scientific">Candidatus Neomicrothrix subdominans</name>
    <dbReference type="NCBI Taxonomy" id="2954438"/>
    <lineage>
        <taxon>Bacteria</taxon>
        <taxon>Bacillati</taxon>
        <taxon>Actinomycetota</taxon>
        <taxon>Acidimicrobiia</taxon>
        <taxon>Acidimicrobiales</taxon>
        <taxon>Microthrixaceae</taxon>
        <taxon>Candidatus Neomicrothrix</taxon>
    </lineage>
</organism>
<accession>A0A936NBY9</accession>
<gene>
    <name evidence="2" type="ORF">IPN02_10070</name>
</gene>
<reference evidence="2 3" key="1">
    <citation type="submission" date="2020-10" db="EMBL/GenBank/DDBJ databases">
        <title>Connecting structure to function with the recovery of over 1000 high-quality activated sludge metagenome-assembled genomes encoding full-length rRNA genes using long-read sequencing.</title>
        <authorList>
            <person name="Singleton C.M."/>
            <person name="Petriglieri F."/>
            <person name="Kristensen J.M."/>
            <person name="Kirkegaard R.H."/>
            <person name="Michaelsen T.Y."/>
            <person name="Andersen M.H."/>
            <person name="Karst S.M."/>
            <person name="Dueholm M.S."/>
            <person name="Nielsen P.H."/>
            <person name="Albertsen M."/>
        </authorList>
    </citation>
    <scope>NUCLEOTIDE SEQUENCE [LARGE SCALE GENOMIC DNA]</scope>
    <source>
        <strain evidence="2">Lyne_18-Q3-R50-59_MAXAC.006</strain>
    </source>
</reference>
<dbReference type="AlphaFoldDB" id="A0A936NBY9"/>
<feature type="transmembrane region" description="Helical" evidence="1">
    <location>
        <begin position="59"/>
        <end position="83"/>
    </location>
</feature>
<comment type="caution">
    <text evidence="2">The sequence shown here is derived from an EMBL/GenBank/DDBJ whole genome shotgun (WGS) entry which is preliminary data.</text>
</comment>
<name>A0A936NBY9_9ACTN</name>
<feature type="transmembrane region" description="Helical" evidence="1">
    <location>
        <begin position="20"/>
        <end position="39"/>
    </location>
</feature>
<evidence type="ECO:0000313" key="3">
    <source>
        <dbReference type="Proteomes" id="UP000727993"/>
    </source>
</evidence>
<keyword evidence="1" id="KW-0812">Transmembrane</keyword>
<keyword evidence="1" id="KW-0472">Membrane</keyword>
<proteinExistence type="predicted"/>
<feature type="transmembrane region" description="Helical" evidence="1">
    <location>
        <begin position="90"/>
        <end position="110"/>
    </location>
</feature>
<feature type="transmembrane region" description="Helical" evidence="1">
    <location>
        <begin position="116"/>
        <end position="136"/>
    </location>
</feature>
<keyword evidence="1" id="KW-1133">Transmembrane helix</keyword>
<sequence>MSGAEGDPQVQKLARAGSTLVAALLLLISVGLPLTRQGVGSATSSIDLLRLGASLEDPVIAWASRLVAVAMTGGVPLGLALLLPQRPGVMLWWCSVGLILTVGVVLAGLLRENVGTGGLMILAAGLLPVLIDWLAAKWGRPV</sequence>
<evidence type="ECO:0000313" key="2">
    <source>
        <dbReference type="EMBL" id="MBK9297160.1"/>
    </source>
</evidence>
<evidence type="ECO:0000256" key="1">
    <source>
        <dbReference type="SAM" id="Phobius"/>
    </source>
</evidence>
<dbReference type="Proteomes" id="UP000727993">
    <property type="component" value="Unassembled WGS sequence"/>
</dbReference>